<evidence type="ECO:0000313" key="2">
    <source>
        <dbReference type="EMBL" id="MCS4556168.1"/>
    </source>
</evidence>
<gene>
    <name evidence="2" type="ORF">L9G74_06935</name>
</gene>
<name>A0ABT2FIL5_9GAMM</name>
<reference evidence="2 3" key="1">
    <citation type="submission" date="2022-02" db="EMBL/GenBank/DDBJ databases">
        <authorList>
            <person name="Zhuang L."/>
        </authorList>
    </citation>
    <scope>NUCLEOTIDE SEQUENCE [LARGE SCALE GENOMIC DNA]</scope>
    <source>
        <strain evidence="2 3">C32</strain>
    </source>
</reference>
<protein>
    <submittedName>
        <fullName evidence="2">HupE/UreJ family protein</fullName>
    </submittedName>
</protein>
<evidence type="ECO:0000313" key="3">
    <source>
        <dbReference type="Proteomes" id="UP001201549"/>
    </source>
</evidence>
<dbReference type="EMBL" id="JAKOGG010000003">
    <property type="protein sequence ID" value="MCS4556168.1"/>
    <property type="molecule type" value="Genomic_DNA"/>
</dbReference>
<feature type="transmembrane region" description="Helical" evidence="1">
    <location>
        <begin position="59"/>
        <end position="80"/>
    </location>
</feature>
<feature type="transmembrane region" description="Helical" evidence="1">
    <location>
        <begin position="172"/>
        <end position="192"/>
    </location>
</feature>
<reference evidence="3" key="2">
    <citation type="submission" date="2023-07" db="EMBL/GenBank/DDBJ databases">
        <title>Shewanella mangrovi sp. nov., an acetaldehyde- degrading bacterium isolated from mangrove sediment.</title>
        <authorList>
            <person name="Liu Y."/>
        </authorList>
    </citation>
    <scope>NUCLEOTIDE SEQUENCE [LARGE SCALE GENOMIC DNA]</scope>
    <source>
        <strain evidence="3">C32</strain>
    </source>
</reference>
<dbReference type="Pfam" id="PF04955">
    <property type="entry name" value="HupE_UreJ"/>
    <property type="match status" value="1"/>
</dbReference>
<proteinExistence type="predicted"/>
<dbReference type="RefSeq" id="WP_238895570.1">
    <property type="nucleotide sequence ID" value="NZ_JAKOGG010000003.1"/>
</dbReference>
<dbReference type="InterPro" id="IPR007038">
    <property type="entry name" value="HupE_UreJ"/>
</dbReference>
<feature type="transmembrane region" description="Helical" evidence="1">
    <location>
        <begin position="138"/>
        <end position="160"/>
    </location>
</feature>
<feature type="transmembrane region" description="Helical" evidence="1">
    <location>
        <begin position="35"/>
        <end position="52"/>
    </location>
</feature>
<keyword evidence="1" id="KW-0812">Transmembrane</keyword>
<sequence>MIIRLLVLLSAFVNLPVFAGPLGDEGSFGTGLLHPLFGIDHLLVALSVGMICAMSSKRFICLIPIGFLFFLALGGIAGVLHMAFPLVNLVVAGSVVAVGGLIALNKDFPVSFVMAFVGLLALFHGYEHGSQLADMQNMAAYGIGFIFGTVLLLLLGVLLGRAILHFDHQHRWLRYTGSAIAAFGSYLVVGVFV</sequence>
<keyword evidence="1" id="KW-1133">Transmembrane helix</keyword>
<organism evidence="2 3">
    <name type="scientific">Shewanella electrica</name>
    <dbReference type="NCBI Taxonomy" id="515560"/>
    <lineage>
        <taxon>Bacteria</taxon>
        <taxon>Pseudomonadati</taxon>
        <taxon>Pseudomonadota</taxon>
        <taxon>Gammaproteobacteria</taxon>
        <taxon>Alteromonadales</taxon>
        <taxon>Shewanellaceae</taxon>
        <taxon>Shewanella</taxon>
    </lineage>
</organism>
<comment type="caution">
    <text evidence="2">The sequence shown here is derived from an EMBL/GenBank/DDBJ whole genome shotgun (WGS) entry which is preliminary data.</text>
</comment>
<dbReference type="Proteomes" id="UP001201549">
    <property type="component" value="Unassembled WGS sequence"/>
</dbReference>
<keyword evidence="1" id="KW-0472">Membrane</keyword>
<accession>A0ABT2FIL5</accession>
<keyword evidence="3" id="KW-1185">Reference proteome</keyword>
<evidence type="ECO:0000256" key="1">
    <source>
        <dbReference type="SAM" id="Phobius"/>
    </source>
</evidence>
<feature type="transmembrane region" description="Helical" evidence="1">
    <location>
        <begin position="109"/>
        <end position="126"/>
    </location>
</feature>
<dbReference type="PIRSF" id="PIRSF016919">
    <property type="entry name" value="HupE_UreJ"/>
    <property type="match status" value="1"/>
</dbReference>
<feature type="transmembrane region" description="Helical" evidence="1">
    <location>
        <begin position="86"/>
        <end position="104"/>
    </location>
</feature>